<dbReference type="EMBL" id="JAECZC010000055">
    <property type="protein sequence ID" value="MBH8565000.1"/>
    <property type="molecule type" value="Genomic_DNA"/>
</dbReference>
<organism evidence="1 2">
    <name type="scientific">Amazonocrinis nigriterrae CENA67</name>
    <dbReference type="NCBI Taxonomy" id="2794033"/>
    <lineage>
        <taxon>Bacteria</taxon>
        <taxon>Bacillati</taxon>
        <taxon>Cyanobacteriota</taxon>
        <taxon>Cyanophyceae</taxon>
        <taxon>Nostocales</taxon>
        <taxon>Nostocaceae</taxon>
        <taxon>Amazonocrinis</taxon>
        <taxon>Amazonocrinis nigriterrae</taxon>
    </lineage>
</organism>
<comment type="caution">
    <text evidence="1">The sequence shown here is derived from an EMBL/GenBank/DDBJ whole genome shotgun (WGS) entry which is preliminary data.</text>
</comment>
<reference evidence="1 2" key="1">
    <citation type="journal article" date="2021" name="Int. J. Syst. Evol. Microbiol.">
        <title>Amazonocrinis nigriterrae gen. nov., sp. nov., Atlanticothrix silvestris gen. nov., sp. nov. and Dendronalium phyllosphericum gen. nov., sp. nov., nostocacean cyanobacteria from Brazilian environments.</title>
        <authorList>
            <person name="Alvarenga D.O."/>
            <person name="Andreote A.P.D."/>
            <person name="Branco L.H.Z."/>
            <person name="Delbaje E."/>
            <person name="Cruz R.B."/>
            <person name="Varani A.M."/>
            <person name="Fiore M.F."/>
        </authorList>
    </citation>
    <scope>NUCLEOTIDE SEQUENCE [LARGE SCALE GENOMIC DNA]</scope>
    <source>
        <strain evidence="1 2">CENA67</strain>
    </source>
</reference>
<gene>
    <name evidence="1" type="ORF">I8748_22920</name>
</gene>
<dbReference type="Proteomes" id="UP000632766">
    <property type="component" value="Unassembled WGS sequence"/>
</dbReference>
<evidence type="ECO:0000313" key="2">
    <source>
        <dbReference type="Proteomes" id="UP000632766"/>
    </source>
</evidence>
<keyword evidence="2" id="KW-1185">Reference proteome</keyword>
<proteinExistence type="predicted"/>
<sequence>MSNSERTNNTWQPDPAWDYYILWHSLHHIKAKIDGALGNIKDEEYAALHVDLDIRKILEPASELLIEIVDSLPEKEEEDDEEE</sequence>
<evidence type="ECO:0000313" key="1">
    <source>
        <dbReference type="EMBL" id="MBH8565000.1"/>
    </source>
</evidence>
<dbReference type="RefSeq" id="WP_198126811.1">
    <property type="nucleotide sequence ID" value="NZ_JAECZC010000055.1"/>
</dbReference>
<dbReference type="AlphaFoldDB" id="A0A8J7LAF5"/>
<accession>A0A8J7LAF5</accession>
<protein>
    <submittedName>
        <fullName evidence="1">Uncharacterized protein</fullName>
    </submittedName>
</protein>
<name>A0A8J7LAF5_9NOST</name>